<dbReference type="CDD" id="cd00452">
    <property type="entry name" value="KDPG_aldolase"/>
    <property type="match status" value="1"/>
</dbReference>
<dbReference type="InterPro" id="IPR000887">
    <property type="entry name" value="Aldlse_KDPG_KHG"/>
</dbReference>
<dbReference type="PANTHER" id="PTHR30246:SF1">
    <property type="entry name" value="2-DEHYDRO-3-DEOXY-6-PHOSPHOGALACTONATE ALDOLASE-RELATED"/>
    <property type="match status" value="1"/>
</dbReference>
<proteinExistence type="inferred from homology"/>
<dbReference type="AlphaFoldDB" id="A0A517REW8"/>
<evidence type="ECO:0000256" key="4">
    <source>
        <dbReference type="ARBA" id="ARBA00023239"/>
    </source>
</evidence>
<protein>
    <submittedName>
        <fullName evidence="6">KHG/KDPG aldolase</fullName>
    </submittedName>
</protein>
<comment type="similarity">
    <text evidence="2">Belongs to the KHG/KDPG aldolase family.</text>
</comment>
<organism evidence="6 7">
    <name type="scientific">Gimesia alba</name>
    <dbReference type="NCBI Taxonomy" id="2527973"/>
    <lineage>
        <taxon>Bacteria</taxon>
        <taxon>Pseudomonadati</taxon>
        <taxon>Planctomycetota</taxon>
        <taxon>Planctomycetia</taxon>
        <taxon>Planctomycetales</taxon>
        <taxon>Planctomycetaceae</taxon>
        <taxon>Gimesia</taxon>
    </lineage>
</organism>
<keyword evidence="5" id="KW-0119">Carbohydrate metabolism</keyword>
<dbReference type="PANTHER" id="PTHR30246">
    <property type="entry name" value="2-KETO-3-DEOXY-6-PHOSPHOGLUCONATE ALDOLASE"/>
    <property type="match status" value="1"/>
</dbReference>
<dbReference type="InterPro" id="IPR013785">
    <property type="entry name" value="Aldolase_TIM"/>
</dbReference>
<reference evidence="6 7" key="1">
    <citation type="submission" date="2019-02" db="EMBL/GenBank/DDBJ databases">
        <title>Deep-cultivation of Planctomycetes and their phenomic and genomic characterization uncovers novel biology.</title>
        <authorList>
            <person name="Wiegand S."/>
            <person name="Jogler M."/>
            <person name="Boedeker C."/>
            <person name="Pinto D."/>
            <person name="Vollmers J."/>
            <person name="Rivas-Marin E."/>
            <person name="Kohn T."/>
            <person name="Peeters S.H."/>
            <person name="Heuer A."/>
            <person name="Rast P."/>
            <person name="Oberbeckmann S."/>
            <person name="Bunk B."/>
            <person name="Jeske O."/>
            <person name="Meyerdierks A."/>
            <person name="Storesund J.E."/>
            <person name="Kallscheuer N."/>
            <person name="Luecker S."/>
            <person name="Lage O.M."/>
            <person name="Pohl T."/>
            <person name="Merkel B.J."/>
            <person name="Hornburger P."/>
            <person name="Mueller R.-W."/>
            <person name="Bruemmer F."/>
            <person name="Labrenz M."/>
            <person name="Spormann A.M."/>
            <person name="Op den Camp H."/>
            <person name="Overmann J."/>
            <person name="Amann R."/>
            <person name="Jetten M.S.M."/>
            <person name="Mascher T."/>
            <person name="Medema M.H."/>
            <person name="Devos D.P."/>
            <person name="Kaster A.-K."/>
            <person name="Ovreas L."/>
            <person name="Rohde M."/>
            <person name="Galperin M.Y."/>
            <person name="Jogler C."/>
        </authorList>
    </citation>
    <scope>NUCLEOTIDE SEQUENCE [LARGE SCALE GENOMIC DNA]</scope>
    <source>
        <strain evidence="6 7">Pan241w</strain>
    </source>
</reference>
<dbReference type="Proteomes" id="UP000317171">
    <property type="component" value="Chromosome"/>
</dbReference>
<evidence type="ECO:0000256" key="3">
    <source>
        <dbReference type="ARBA" id="ARBA00011233"/>
    </source>
</evidence>
<evidence type="ECO:0000256" key="2">
    <source>
        <dbReference type="ARBA" id="ARBA00006906"/>
    </source>
</evidence>
<dbReference type="GO" id="GO:0016829">
    <property type="term" value="F:lyase activity"/>
    <property type="evidence" value="ECO:0007669"/>
    <property type="project" value="UniProtKB-KW"/>
</dbReference>
<comment type="subunit">
    <text evidence="3">Homotrimer.</text>
</comment>
<dbReference type="Gene3D" id="3.20.20.70">
    <property type="entry name" value="Aldolase class I"/>
    <property type="match status" value="1"/>
</dbReference>
<comment type="pathway">
    <text evidence="1">Carbohydrate acid metabolism.</text>
</comment>
<dbReference type="NCBIfam" id="TIGR01182">
    <property type="entry name" value="eda"/>
    <property type="match status" value="1"/>
</dbReference>
<gene>
    <name evidence="6" type="primary">kdgA</name>
    <name evidence="6" type="ORF">Pan241w_25080</name>
</gene>
<dbReference type="KEGG" id="gaz:Pan241w_25080"/>
<keyword evidence="7" id="KW-1185">Reference proteome</keyword>
<sequence length="215" mass="22587">MSRHTDFTQVIDRGAVAIIRAQSGELLVDVSKAIYAGGLDVIEVTFTVPGVLDILAQVKRELGDKILLGAGTVLDPETARAAILAGAEFIVTPTVNTDVIELCNRYDKLIMTGALTPTEVLTAWEAGADIIKVFPAFVGGPAYLKALHGPLPQIPLMPTGGVDLETLPAYLNAGACAVGLGSSLVTKQMVESGDLDGIQKLTTEYMNQIAALRKG</sequence>
<evidence type="ECO:0000256" key="1">
    <source>
        <dbReference type="ARBA" id="ARBA00004761"/>
    </source>
</evidence>
<dbReference type="OrthoDB" id="9802667at2"/>
<dbReference type="EMBL" id="CP036269">
    <property type="protein sequence ID" value="QDT42424.1"/>
    <property type="molecule type" value="Genomic_DNA"/>
</dbReference>
<evidence type="ECO:0000256" key="5">
    <source>
        <dbReference type="ARBA" id="ARBA00023277"/>
    </source>
</evidence>
<accession>A0A517REW8</accession>
<name>A0A517REW8_9PLAN</name>
<keyword evidence="4" id="KW-0456">Lyase</keyword>
<dbReference type="RefSeq" id="WP_145215634.1">
    <property type="nucleotide sequence ID" value="NZ_CP036269.1"/>
</dbReference>
<dbReference type="Pfam" id="PF01081">
    <property type="entry name" value="Aldolase"/>
    <property type="match status" value="1"/>
</dbReference>
<dbReference type="SUPFAM" id="SSF51569">
    <property type="entry name" value="Aldolase"/>
    <property type="match status" value="1"/>
</dbReference>
<evidence type="ECO:0000313" key="6">
    <source>
        <dbReference type="EMBL" id="QDT42424.1"/>
    </source>
</evidence>
<evidence type="ECO:0000313" key="7">
    <source>
        <dbReference type="Proteomes" id="UP000317171"/>
    </source>
</evidence>